<dbReference type="PANTHER" id="PTHR45138">
    <property type="entry name" value="REGULATORY COMPONENTS OF SENSORY TRANSDUCTION SYSTEM"/>
    <property type="match status" value="1"/>
</dbReference>
<organism evidence="2 3">
    <name type="scientific">Oceanobacillus piezotolerans</name>
    <dbReference type="NCBI Taxonomy" id="2448030"/>
    <lineage>
        <taxon>Bacteria</taxon>
        <taxon>Bacillati</taxon>
        <taxon>Bacillota</taxon>
        <taxon>Bacilli</taxon>
        <taxon>Bacillales</taxon>
        <taxon>Bacillaceae</taxon>
        <taxon>Oceanobacillus</taxon>
    </lineage>
</organism>
<dbReference type="FunFam" id="3.30.70.270:FF:000001">
    <property type="entry name" value="Diguanylate cyclase domain protein"/>
    <property type="match status" value="1"/>
</dbReference>
<dbReference type="InterPro" id="IPR000160">
    <property type="entry name" value="GGDEF_dom"/>
</dbReference>
<feature type="domain" description="GGDEF" evidence="1">
    <location>
        <begin position="475"/>
        <end position="601"/>
    </location>
</feature>
<name>A0A498DA35_9BACI</name>
<dbReference type="PROSITE" id="PS50887">
    <property type="entry name" value="GGDEF"/>
    <property type="match status" value="1"/>
</dbReference>
<dbReference type="PANTHER" id="PTHR45138:SF9">
    <property type="entry name" value="DIGUANYLATE CYCLASE DGCM-RELATED"/>
    <property type="match status" value="1"/>
</dbReference>
<evidence type="ECO:0000259" key="1">
    <source>
        <dbReference type="PROSITE" id="PS50887"/>
    </source>
</evidence>
<evidence type="ECO:0000313" key="2">
    <source>
        <dbReference type="EMBL" id="RLL47841.1"/>
    </source>
</evidence>
<dbReference type="GO" id="GO:0052621">
    <property type="term" value="F:diguanylate cyclase activity"/>
    <property type="evidence" value="ECO:0007669"/>
    <property type="project" value="TreeGrafter"/>
</dbReference>
<dbReference type="GO" id="GO:0005886">
    <property type="term" value="C:plasma membrane"/>
    <property type="evidence" value="ECO:0007669"/>
    <property type="project" value="TreeGrafter"/>
</dbReference>
<dbReference type="RefSeq" id="WP_121520422.1">
    <property type="nucleotide sequence ID" value="NZ_RCHR01000001.1"/>
</dbReference>
<dbReference type="InterPro" id="IPR043128">
    <property type="entry name" value="Rev_trsase/Diguanyl_cyclase"/>
</dbReference>
<gene>
    <name evidence="2" type="ORF">D8M04_00745</name>
</gene>
<keyword evidence="3" id="KW-1185">Reference proteome</keyword>
<dbReference type="NCBIfam" id="TIGR00254">
    <property type="entry name" value="GGDEF"/>
    <property type="match status" value="1"/>
</dbReference>
<dbReference type="Proteomes" id="UP000270219">
    <property type="component" value="Unassembled WGS sequence"/>
</dbReference>
<dbReference type="SUPFAM" id="SSF55073">
    <property type="entry name" value="Nucleotide cyclase"/>
    <property type="match status" value="1"/>
</dbReference>
<dbReference type="GO" id="GO:1902201">
    <property type="term" value="P:negative regulation of bacterial-type flagellum-dependent cell motility"/>
    <property type="evidence" value="ECO:0007669"/>
    <property type="project" value="TreeGrafter"/>
</dbReference>
<dbReference type="InterPro" id="IPR029016">
    <property type="entry name" value="GAF-like_dom_sf"/>
</dbReference>
<dbReference type="InterPro" id="IPR029787">
    <property type="entry name" value="Nucleotide_cyclase"/>
</dbReference>
<sequence>MGNVQSIIQTDSFKLLTKYFNHSLGKDELYDEVVKQLAILLQASHVRLYEFNVKSQEYKLISGTDIDVGEVKDLILSKDEVETFSVMQNEGSLVKLPLEIGTGKKMGLLIASEKKLENELLNSTINMVEILFDIVEKIYTLRKKNEQHQFLYKLSTELFSQNEKEKIFAFILEALETLYPDMEYSLFMAQYNGTDATLPIKSFKISEAGNFCLSTEAFMTGEFKMENIDEEGKTYMYAPLSGKQGTYGVLQMIVPISRFFSELELTFIQNFAGLAGNAIERVSLYENSNHQISSLSLINEFAKKLNQNLELSQITTLVKKEMLDLCQPDEIGFVYFNEKKLTDVLIQEESTAYFKTSKGMQFAKSLYEKISNEDEPIFSGKYQSDFSPYQSIMAIPMNHSNYSHGATIVMHKEMYYFTFETFKLAEALIQHAALAMTNALLKDHLHKAVITDYLTGIYSRNYLEKSIDKDMKHGKYGVLLLFDIDNFKRVNDNYGHHIGDKVIIQVAQVIRSIGRDSDIPARWGGEELALYMPNCSTKESLHVAELIRSRVSEVTKPHVTVSCGVSAWTIEENPSIINLFLRTDKALYEAKRTGKNRIVNK</sequence>
<evidence type="ECO:0000313" key="3">
    <source>
        <dbReference type="Proteomes" id="UP000270219"/>
    </source>
</evidence>
<dbReference type="Gene3D" id="3.30.70.270">
    <property type="match status" value="1"/>
</dbReference>
<dbReference type="SUPFAM" id="SSF55781">
    <property type="entry name" value="GAF domain-like"/>
    <property type="match status" value="2"/>
</dbReference>
<dbReference type="EMBL" id="RCHR01000001">
    <property type="protein sequence ID" value="RLL47841.1"/>
    <property type="molecule type" value="Genomic_DNA"/>
</dbReference>
<dbReference type="CDD" id="cd01949">
    <property type="entry name" value="GGDEF"/>
    <property type="match status" value="1"/>
</dbReference>
<reference evidence="2 3" key="1">
    <citation type="submission" date="2018-10" db="EMBL/GenBank/DDBJ databases">
        <title>Oceanobacillus sp. YLB-02 draft genome.</title>
        <authorList>
            <person name="Yu L."/>
        </authorList>
    </citation>
    <scope>NUCLEOTIDE SEQUENCE [LARGE SCALE GENOMIC DNA]</scope>
    <source>
        <strain evidence="2 3">YLB-02</strain>
    </source>
</reference>
<accession>A0A498DA35</accession>
<dbReference type="OrthoDB" id="9759607at2"/>
<dbReference type="InterPro" id="IPR050469">
    <property type="entry name" value="Diguanylate_Cyclase"/>
</dbReference>
<dbReference type="SMART" id="SM00267">
    <property type="entry name" value="GGDEF"/>
    <property type="match status" value="1"/>
</dbReference>
<protein>
    <submittedName>
        <fullName evidence="2">GGDEF domain-containing protein</fullName>
    </submittedName>
</protein>
<proteinExistence type="predicted"/>
<dbReference type="GO" id="GO:0043709">
    <property type="term" value="P:cell adhesion involved in single-species biofilm formation"/>
    <property type="evidence" value="ECO:0007669"/>
    <property type="project" value="TreeGrafter"/>
</dbReference>
<dbReference type="Pfam" id="PF00990">
    <property type="entry name" value="GGDEF"/>
    <property type="match status" value="1"/>
</dbReference>
<dbReference type="AlphaFoldDB" id="A0A498DA35"/>
<comment type="caution">
    <text evidence="2">The sequence shown here is derived from an EMBL/GenBank/DDBJ whole genome shotgun (WGS) entry which is preliminary data.</text>
</comment>
<dbReference type="Gene3D" id="3.30.450.40">
    <property type="match status" value="2"/>
</dbReference>